<comment type="caution">
    <text evidence="2">The sequence shown here is derived from an EMBL/GenBank/DDBJ whole genome shotgun (WGS) entry which is preliminary data.</text>
</comment>
<dbReference type="AlphaFoldDB" id="A0A5C6N6Z1"/>
<dbReference type="InterPro" id="IPR013783">
    <property type="entry name" value="Ig-like_fold"/>
</dbReference>
<gene>
    <name evidence="2" type="ORF">D4764_03G0002820</name>
</gene>
<evidence type="ECO:0000313" key="3">
    <source>
        <dbReference type="Proteomes" id="UP000324091"/>
    </source>
</evidence>
<keyword evidence="1" id="KW-0472">Membrane</keyword>
<reference evidence="2 3" key="1">
    <citation type="submission" date="2019-04" db="EMBL/GenBank/DDBJ databases">
        <title>Chromosome genome assembly for Takifugu flavidus.</title>
        <authorList>
            <person name="Xiao S."/>
        </authorList>
    </citation>
    <scope>NUCLEOTIDE SEQUENCE [LARGE SCALE GENOMIC DNA]</scope>
    <source>
        <strain evidence="2">HTHZ2018</strain>
        <tissue evidence="2">Muscle</tissue>
    </source>
</reference>
<keyword evidence="3" id="KW-1185">Reference proteome</keyword>
<evidence type="ECO:0000256" key="1">
    <source>
        <dbReference type="SAM" id="Phobius"/>
    </source>
</evidence>
<feature type="transmembrane region" description="Helical" evidence="1">
    <location>
        <begin position="37"/>
        <end position="58"/>
    </location>
</feature>
<dbReference type="Proteomes" id="UP000324091">
    <property type="component" value="Chromosome 3"/>
</dbReference>
<proteinExistence type="predicted"/>
<dbReference type="Gene3D" id="2.60.40.10">
    <property type="entry name" value="Immunoglobulins"/>
    <property type="match status" value="1"/>
</dbReference>
<evidence type="ECO:0008006" key="4">
    <source>
        <dbReference type="Google" id="ProtNLM"/>
    </source>
</evidence>
<evidence type="ECO:0000313" key="2">
    <source>
        <dbReference type="EMBL" id="TWW63274.1"/>
    </source>
</evidence>
<accession>A0A5C6N6Z1</accession>
<dbReference type="PROSITE" id="PS51257">
    <property type="entry name" value="PROKAR_LIPOPROTEIN"/>
    <property type="match status" value="1"/>
</dbReference>
<name>A0A5C6N6Z1_9TELE</name>
<keyword evidence="1" id="KW-1133">Transmembrane helix</keyword>
<protein>
    <recommendedName>
        <fullName evidence="4">Ig-like domain-containing protein</fullName>
    </recommendedName>
</protein>
<dbReference type="EMBL" id="RHFK02000016">
    <property type="protein sequence ID" value="TWW63274.1"/>
    <property type="molecule type" value="Genomic_DNA"/>
</dbReference>
<organism evidence="2 3">
    <name type="scientific">Takifugu flavidus</name>
    <name type="common">sansaifugu</name>
    <dbReference type="NCBI Taxonomy" id="433684"/>
    <lineage>
        <taxon>Eukaryota</taxon>
        <taxon>Metazoa</taxon>
        <taxon>Chordata</taxon>
        <taxon>Craniata</taxon>
        <taxon>Vertebrata</taxon>
        <taxon>Euteleostomi</taxon>
        <taxon>Actinopterygii</taxon>
        <taxon>Neopterygii</taxon>
        <taxon>Teleostei</taxon>
        <taxon>Neoteleostei</taxon>
        <taxon>Acanthomorphata</taxon>
        <taxon>Eupercaria</taxon>
        <taxon>Tetraodontiformes</taxon>
        <taxon>Tetradontoidea</taxon>
        <taxon>Tetraodontidae</taxon>
        <taxon>Takifugu</taxon>
    </lineage>
</organism>
<sequence length="85" mass="9539">MNKSQTGTYYCGVASCQSIVFGAVTKVEFEDHKDSLVLFYFLCGASSFSIFLVVYLAFSVCMMNNHSCNYEVSENSQNRKKLFCG</sequence>
<keyword evidence="1" id="KW-0812">Transmembrane</keyword>